<dbReference type="PROSITE" id="PS51362">
    <property type="entry name" value="TGF_BETA_2"/>
    <property type="match status" value="1"/>
</dbReference>
<dbReference type="OrthoDB" id="5987191at2759"/>
<dbReference type="Gene3D" id="2.10.90.10">
    <property type="entry name" value="Cystine-knot cytokines"/>
    <property type="match status" value="1"/>
</dbReference>
<evidence type="ECO:0000256" key="5">
    <source>
        <dbReference type="ARBA" id="ARBA00022729"/>
    </source>
</evidence>
<feature type="compositionally biased region" description="Basic residues" evidence="13">
    <location>
        <begin position="665"/>
        <end position="679"/>
    </location>
</feature>
<protein>
    <recommendedName>
        <fullName evidence="10">Protein decapentaplegic</fullName>
    </recommendedName>
</protein>
<evidence type="ECO:0000256" key="9">
    <source>
        <dbReference type="ARBA" id="ARBA00023180"/>
    </source>
</evidence>
<dbReference type="KEGG" id="scac:106088715"/>
<feature type="compositionally biased region" description="Low complexity" evidence="13">
    <location>
        <begin position="301"/>
        <end position="314"/>
    </location>
</feature>
<feature type="compositionally biased region" description="Polar residues" evidence="13">
    <location>
        <begin position="249"/>
        <end position="267"/>
    </location>
</feature>
<name>A0A1I8P6N3_STOCA</name>
<gene>
    <name evidence="16" type="primary">106088715</name>
</gene>
<evidence type="ECO:0000256" key="4">
    <source>
        <dbReference type="ARBA" id="ARBA00022525"/>
    </source>
</evidence>
<evidence type="ECO:0000256" key="12">
    <source>
        <dbReference type="SAM" id="Coils"/>
    </source>
</evidence>
<evidence type="ECO:0000256" key="11">
    <source>
        <dbReference type="RuleBase" id="RU000354"/>
    </source>
</evidence>
<dbReference type="SUPFAM" id="SSF57501">
    <property type="entry name" value="Cystine-knot cytokines"/>
    <property type="match status" value="1"/>
</dbReference>
<dbReference type="GO" id="GO:0051240">
    <property type="term" value="P:positive regulation of multicellular organismal process"/>
    <property type="evidence" value="ECO:0007669"/>
    <property type="project" value="UniProtKB-ARBA"/>
</dbReference>
<feature type="compositionally biased region" description="Polar residues" evidence="13">
    <location>
        <begin position="332"/>
        <end position="350"/>
    </location>
</feature>
<comment type="subcellular location">
    <subcellularLocation>
        <location evidence="1">Secreted</location>
    </subcellularLocation>
</comment>
<keyword evidence="17" id="KW-1185">Reference proteome</keyword>
<evidence type="ECO:0000256" key="6">
    <source>
        <dbReference type="ARBA" id="ARBA00022782"/>
    </source>
</evidence>
<evidence type="ECO:0000256" key="13">
    <source>
        <dbReference type="SAM" id="MobiDB-lite"/>
    </source>
</evidence>
<dbReference type="SMART" id="SM00204">
    <property type="entry name" value="TGFB"/>
    <property type="match status" value="1"/>
</dbReference>
<keyword evidence="5 14" id="KW-0732">Signal</keyword>
<reference evidence="16" key="2">
    <citation type="submission" date="2020-05" db="UniProtKB">
        <authorList>
            <consortium name="EnsemblMetazoa"/>
        </authorList>
    </citation>
    <scope>IDENTIFICATION</scope>
    <source>
        <strain evidence="16">USDA</strain>
    </source>
</reference>
<feature type="region of interest" description="Disordered" evidence="13">
    <location>
        <begin position="174"/>
        <end position="398"/>
    </location>
</feature>
<dbReference type="PROSITE" id="PS00250">
    <property type="entry name" value="TGF_BETA_1"/>
    <property type="match status" value="1"/>
</dbReference>
<keyword evidence="8" id="KW-1015">Disulfide bond</keyword>
<evidence type="ECO:0000313" key="17">
    <source>
        <dbReference type="Proteomes" id="UP000095300"/>
    </source>
</evidence>
<dbReference type="GO" id="GO:0005615">
    <property type="term" value="C:extracellular space"/>
    <property type="evidence" value="ECO:0007669"/>
    <property type="project" value="TreeGrafter"/>
</dbReference>
<keyword evidence="4" id="KW-0964">Secreted</keyword>
<evidence type="ECO:0000259" key="15">
    <source>
        <dbReference type="PROSITE" id="PS51362"/>
    </source>
</evidence>
<evidence type="ECO:0000256" key="10">
    <source>
        <dbReference type="ARBA" id="ARBA00074604"/>
    </source>
</evidence>
<accession>A0A1I8P6N3</accession>
<feature type="coiled-coil region" evidence="12">
    <location>
        <begin position="116"/>
        <end position="153"/>
    </location>
</feature>
<dbReference type="AlphaFoldDB" id="A0A1I8P6N3"/>
<keyword evidence="7 11" id="KW-0339">Growth factor</keyword>
<dbReference type="PANTHER" id="PTHR11848">
    <property type="entry name" value="TGF-BETA FAMILY"/>
    <property type="match status" value="1"/>
</dbReference>
<dbReference type="VEuPathDB" id="VectorBase:SCAU005269"/>
<dbReference type="GO" id="GO:0030154">
    <property type="term" value="P:cell differentiation"/>
    <property type="evidence" value="ECO:0007669"/>
    <property type="project" value="UniProtKB-KW"/>
</dbReference>
<dbReference type="InterPro" id="IPR029034">
    <property type="entry name" value="Cystine-knot_cytokine"/>
</dbReference>
<feature type="chain" id="PRO_5014271748" description="Protein decapentaplegic" evidence="14">
    <location>
        <begin position="24"/>
        <end position="786"/>
    </location>
</feature>
<feature type="domain" description="TGF-beta family profile" evidence="15">
    <location>
        <begin position="665"/>
        <end position="786"/>
    </location>
</feature>
<dbReference type="Proteomes" id="UP000095300">
    <property type="component" value="Unassembled WGS sequence"/>
</dbReference>
<keyword evidence="6" id="KW-0221">Differentiation</keyword>
<feature type="compositionally biased region" description="Basic residues" evidence="13">
    <location>
        <begin position="280"/>
        <end position="300"/>
    </location>
</feature>
<dbReference type="InterPro" id="IPR015615">
    <property type="entry name" value="TGF-beta-rel"/>
</dbReference>
<keyword evidence="3" id="KW-0217">Developmental protein</keyword>
<evidence type="ECO:0000256" key="1">
    <source>
        <dbReference type="ARBA" id="ARBA00004613"/>
    </source>
</evidence>
<evidence type="ECO:0000256" key="7">
    <source>
        <dbReference type="ARBA" id="ARBA00023030"/>
    </source>
</evidence>
<comment type="similarity">
    <text evidence="2 11">Belongs to the TGF-beta family.</text>
</comment>
<proteinExistence type="inferred from homology"/>
<dbReference type="CDD" id="cd13760">
    <property type="entry name" value="TGF_beta_BMP2_like"/>
    <property type="match status" value="1"/>
</dbReference>
<sequence length="786" mass="89709">MRAWLLLLAVLATFQAIVQVASTEDNSISSSFIQAIQPIDRKDILINNKSSLPPPSQTTSKKIKTTTTAIIEKNTAVTAASTTTTTTTTVQMDFQNVAHYQPTIVYKPHMTSDSDKLSVKEQQQQEEAQVQQKQQQEENNKNIIIEIKNIEEIETNDLNDIQAMQVLENHNNHKQKISNSNSHNNNKRHSKNNNNNNKQRENLTEVKEEEEEENLLNKSKKLHKNHNSKHKTTTTTNMALSVNEENKENFPQQQNQKVLNPEDSSAVKSRHSSSTQQQQHKNHQHTHQHTHHHHHHHHHNQQQQETQPASQQQQQHHHHHSPHQQQSEQIRDSATSSPIISDIQTTSIHNSKSQAPSSASSPTTTHHNDDDADDDLWPTSDSSSIEDSDVIAEDDEPQVDAVIPEVGPRTYSNKEIIGEKLKPDPSTLVEIENSLLSLFNMKRPPKIDRSKIVIPEAMKQLYAQIMGHELNSVNIPKPGLLTKSANTVRSFTHQDSKIDDRFPHHHRFRLHFDVKSIPAEEKLKAAELQLTRDAISHASLNPRLANRTRYQVLVYDITRVGVRGKREPSYLLLDNKTIRLNSTETVSLDVQPAVDRWLASPKKNFGLLVEVRTTRSLKPAPHHHVRLRRSADEEHDSWQRKQPLLFTYTDDGRHKSRSIRDVSNRSKRAGHHRRAHRRKNNEEVCRRHSLYVDFVDVGWSDWIVAPPGYDAFYCQGKCPFPLADHFNSTNHAVVQTIVNNINPGKVPKACCVPTQLEGISMLYLNDQNTVVLKNYQDMTVVGCGCR</sequence>
<dbReference type="Pfam" id="PF00688">
    <property type="entry name" value="TGFb_propeptide"/>
    <property type="match status" value="1"/>
</dbReference>
<keyword evidence="9" id="KW-0325">Glycoprotein</keyword>
<dbReference type="FunFam" id="2.60.120.970:FF:000018">
    <property type="entry name" value="Decapentaplegic, isoform A"/>
    <property type="match status" value="1"/>
</dbReference>
<dbReference type="STRING" id="35570.A0A1I8P6N3"/>
<dbReference type="Pfam" id="PF00019">
    <property type="entry name" value="TGF_beta"/>
    <property type="match status" value="1"/>
</dbReference>
<dbReference type="FunFam" id="2.10.90.10:FF:000103">
    <property type="entry name" value="Bone morphogenetic protein 16"/>
    <property type="match status" value="1"/>
</dbReference>
<organism evidence="16 17">
    <name type="scientific">Stomoxys calcitrans</name>
    <name type="common">Stable fly</name>
    <name type="synonym">Conops calcitrans</name>
    <dbReference type="NCBI Taxonomy" id="35570"/>
    <lineage>
        <taxon>Eukaryota</taxon>
        <taxon>Metazoa</taxon>
        <taxon>Ecdysozoa</taxon>
        <taxon>Arthropoda</taxon>
        <taxon>Hexapoda</taxon>
        <taxon>Insecta</taxon>
        <taxon>Pterygota</taxon>
        <taxon>Neoptera</taxon>
        <taxon>Endopterygota</taxon>
        <taxon>Diptera</taxon>
        <taxon>Brachycera</taxon>
        <taxon>Muscomorpha</taxon>
        <taxon>Muscoidea</taxon>
        <taxon>Muscidae</taxon>
        <taxon>Stomoxys</taxon>
    </lineage>
</organism>
<evidence type="ECO:0000256" key="8">
    <source>
        <dbReference type="ARBA" id="ARBA00023157"/>
    </source>
</evidence>
<dbReference type="PANTHER" id="PTHR11848:SF263">
    <property type="entry name" value="PROTEIN DECAPENTAPLEGIC"/>
    <property type="match status" value="1"/>
</dbReference>
<dbReference type="InterPro" id="IPR001111">
    <property type="entry name" value="TGF-b_propeptide"/>
</dbReference>
<dbReference type="InterPro" id="IPR001839">
    <property type="entry name" value="TGF-b_C"/>
</dbReference>
<feature type="signal peptide" evidence="14">
    <location>
        <begin position="1"/>
        <end position="23"/>
    </location>
</feature>
<evidence type="ECO:0000256" key="3">
    <source>
        <dbReference type="ARBA" id="ARBA00022473"/>
    </source>
</evidence>
<feature type="compositionally biased region" description="Low complexity" evidence="13">
    <location>
        <begin position="351"/>
        <end position="365"/>
    </location>
</feature>
<evidence type="ECO:0000313" key="16">
    <source>
        <dbReference type="EnsemblMetazoa" id="SCAU005269-PB"/>
    </source>
</evidence>
<evidence type="ECO:0000256" key="2">
    <source>
        <dbReference type="ARBA" id="ARBA00006656"/>
    </source>
</evidence>
<dbReference type="EnsemblMetazoa" id="SCAU005269-RA">
    <property type="protein sequence ID" value="SCAU005269-PA"/>
    <property type="gene ID" value="SCAU005269"/>
</dbReference>
<dbReference type="GO" id="GO:0005125">
    <property type="term" value="F:cytokine activity"/>
    <property type="evidence" value="ECO:0007669"/>
    <property type="project" value="TreeGrafter"/>
</dbReference>
<evidence type="ECO:0000256" key="14">
    <source>
        <dbReference type="SAM" id="SignalP"/>
    </source>
</evidence>
<feature type="compositionally biased region" description="Basic residues" evidence="13">
    <location>
        <begin position="218"/>
        <end position="232"/>
    </location>
</feature>
<keyword evidence="12" id="KW-0175">Coiled coil</keyword>
<feature type="compositionally biased region" description="Acidic residues" evidence="13">
    <location>
        <begin position="384"/>
        <end position="398"/>
    </location>
</feature>
<dbReference type="GO" id="GO:0051094">
    <property type="term" value="P:positive regulation of developmental process"/>
    <property type="evidence" value="ECO:0007669"/>
    <property type="project" value="UniProtKB-ARBA"/>
</dbReference>
<dbReference type="Gene3D" id="2.60.120.970">
    <property type="match status" value="1"/>
</dbReference>
<dbReference type="InterPro" id="IPR017948">
    <property type="entry name" value="TGFb_CS"/>
</dbReference>
<dbReference type="GO" id="GO:0008083">
    <property type="term" value="F:growth factor activity"/>
    <property type="evidence" value="ECO:0007669"/>
    <property type="project" value="UniProtKB-KW"/>
</dbReference>
<reference evidence="17" key="1">
    <citation type="submission" date="2015-05" db="EMBL/GenBank/DDBJ databases">
        <authorList>
            <person name="Wilson R.K."/>
            <person name="Warren W.C."/>
            <person name="Olafson P."/>
        </authorList>
    </citation>
    <scope>NUCLEOTIDE SEQUENCE [LARGE SCALE GENOMIC DNA]</scope>
    <source>
        <strain evidence="17">USDA</strain>
    </source>
</reference>
<feature type="region of interest" description="Disordered" evidence="13">
    <location>
        <begin position="656"/>
        <end position="680"/>
    </location>
</feature>
<dbReference type="EnsemblMetazoa" id="SCAU005269-RB">
    <property type="protein sequence ID" value="SCAU005269-PB"/>
    <property type="gene ID" value="SCAU005269"/>
</dbReference>